<dbReference type="GO" id="GO:0016462">
    <property type="term" value="F:pyrophosphatase activity"/>
    <property type="evidence" value="ECO:0007669"/>
    <property type="project" value="InterPro"/>
</dbReference>
<reference evidence="7" key="1">
    <citation type="submission" date="2017-04" db="EMBL/GenBank/DDBJ databases">
        <authorList>
            <person name="Varghese N."/>
            <person name="Submissions S."/>
        </authorList>
    </citation>
    <scope>NUCLEOTIDE SEQUENCE [LARGE SCALE GENOMIC DNA]</scope>
</reference>
<dbReference type="AlphaFoldDB" id="A0A1Y6F1W4"/>
<comment type="cofactor">
    <cofactor evidence="1">
        <name>Mg(2+)</name>
        <dbReference type="ChEBI" id="CHEBI:18420"/>
    </cofactor>
</comment>
<dbReference type="SUPFAM" id="SSF55811">
    <property type="entry name" value="Nudix"/>
    <property type="match status" value="1"/>
</dbReference>
<dbReference type="PANTHER" id="PTHR12629:SF0">
    <property type="entry name" value="DIPHOSPHOINOSITOL-POLYPHOSPHATE DIPHOSPHATASE"/>
    <property type="match status" value="1"/>
</dbReference>
<dbReference type="GO" id="GO:0046872">
    <property type="term" value="F:metal ion binding"/>
    <property type="evidence" value="ECO:0007669"/>
    <property type="project" value="UniProtKB-KW"/>
</dbReference>
<dbReference type="EMBL" id="FXWK01000001">
    <property type="protein sequence ID" value="SMQ68888.1"/>
    <property type="molecule type" value="Genomic_DNA"/>
</dbReference>
<keyword evidence="4" id="KW-0460">Magnesium</keyword>
<dbReference type="GO" id="GO:0005737">
    <property type="term" value="C:cytoplasm"/>
    <property type="evidence" value="ECO:0007669"/>
    <property type="project" value="TreeGrafter"/>
</dbReference>
<evidence type="ECO:0000256" key="2">
    <source>
        <dbReference type="ARBA" id="ARBA00022723"/>
    </source>
</evidence>
<dbReference type="PANTHER" id="PTHR12629">
    <property type="entry name" value="DIPHOSPHOINOSITOL POLYPHOSPHATE PHOSPHOHYDROLASE"/>
    <property type="match status" value="1"/>
</dbReference>
<dbReference type="OrthoDB" id="7066910at2"/>
<evidence type="ECO:0000313" key="6">
    <source>
        <dbReference type="EMBL" id="SMQ68888.1"/>
    </source>
</evidence>
<keyword evidence="7" id="KW-1185">Reference proteome</keyword>
<dbReference type="Proteomes" id="UP000194474">
    <property type="component" value="Unassembled WGS sequence"/>
</dbReference>
<dbReference type="Gene3D" id="3.90.79.10">
    <property type="entry name" value="Nucleoside Triphosphate Pyrophosphohydrolase"/>
    <property type="match status" value="1"/>
</dbReference>
<dbReference type="Pfam" id="PF00293">
    <property type="entry name" value="NUDIX"/>
    <property type="match status" value="1"/>
</dbReference>
<protein>
    <submittedName>
        <fullName evidence="6">NUDIX domain-containing protein</fullName>
    </submittedName>
</protein>
<proteinExistence type="predicted"/>
<keyword evidence="2" id="KW-0479">Metal-binding</keyword>
<dbReference type="InterPro" id="IPR015797">
    <property type="entry name" value="NUDIX_hydrolase-like_dom_sf"/>
</dbReference>
<dbReference type="InterPro" id="IPR000086">
    <property type="entry name" value="NUDIX_hydrolase_dom"/>
</dbReference>
<organism evidence="6 7">
    <name type="scientific">Devosia lucknowensis</name>
    <dbReference type="NCBI Taxonomy" id="1096929"/>
    <lineage>
        <taxon>Bacteria</taxon>
        <taxon>Pseudomonadati</taxon>
        <taxon>Pseudomonadota</taxon>
        <taxon>Alphaproteobacteria</taxon>
        <taxon>Hyphomicrobiales</taxon>
        <taxon>Devosiaceae</taxon>
        <taxon>Devosia</taxon>
    </lineage>
</organism>
<dbReference type="PROSITE" id="PS51462">
    <property type="entry name" value="NUDIX"/>
    <property type="match status" value="1"/>
</dbReference>
<evidence type="ECO:0000256" key="4">
    <source>
        <dbReference type="ARBA" id="ARBA00022842"/>
    </source>
</evidence>
<feature type="domain" description="Nudix hydrolase" evidence="5">
    <location>
        <begin position="18"/>
        <end position="147"/>
    </location>
</feature>
<dbReference type="CDD" id="cd04666">
    <property type="entry name" value="NUDIX_DIPP2_like_Nudt4"/>
    <property type="match status" value="1"/>
</dbReference>
<keyword evidence="3" id="KW-0378">Hydrolase</keyword>
<evidence type="ECO:0000256" key="1">
    <source>
        <dbReference type="ARBA" id="ARBA00001946"/>
    </source>
</evidence>
<dbReference type="RefSeq" id="WP_140048928.1">
    <property type="nucleotide sequence ID" value="NZ_FXWK01000001.1"/>
</dbReference>
<dbReference type="InterPro" id="IPR047198">
    <property type="entry name" value="DDP-like_NUDIX"/>
</dbReference>
<evidence type="ECO:0000259" key="5">
    <source>
        <dbReference type="PROSITE" id="PS51462"/>
    </source>
</evidence>
<name>A0A1Y6F1W4_9HYPH</name>
<accession>A0A1Y6F1W4</accession>
<sequence length="155" mass="17340">MRDFLRHWSPRAETQSDLRQAGALPYALVEGRVAFLLITSRRSGKWIFPKGAIEPDMTPWDSAAVEALEEAGVSGRIDHEPVGSYRASVGADGVALVDVDLYPLLVTEQRDSWREQDQRLRHWATLSEARRLLTDRSLGNLALKLHNRLVPAAGK</sequence>
<evidence type="ECO:0000313" key="7">
    <source>
        <dbReference type="Proteomes" id="UP000194474"/>
    </source>
</evidence>
<evidence type="ECO:0000256" key="3">
    <source>
        <dbReference type="ARBA" id="ARBA00022801"/>
    </source>
</evidence>
<gene>
    <name evidence="6" type="ORF">SAMN06295905_1661</name>
</gene>